<evidence type="ECO:0000256" key="1">
    <source>
        <dbReference type="ARBA" id="ARBA00007734"/>
    </source>
</evidence>
<dbReference type="PROSITE" id="PS00922">
    <property type="entry name" value="TRANSGLYCOSYLASE"/>
    <property type="match status" value="1"/>
</dbReference>
<evidence type="ECO:0000259" key="3">
    <source>
        <dbReference type="Pfam" id="PF01464"/>
    </source>
</evidence>
<dbReference type="InterPro" id="IPR000189">
    <property type="entry name" value="Transglyc_AS"/>
</dbReference>
<dbReference type="STRING" id="378794.GCA_001570625_01749"/>
<evidence type="ECO:0000313" key="5">
    <source>
        <dbReference type="Proteomes" id="UP000263273"/>
    </source>
</evidence>
<comment type="similarity">
    <text evidence="1">Belongs to the transglycosylase Slt family.</text>
</comment>
<proteinExistence type="inferred from homology"/>
<dbReference type="InterPro" id="IPR023346">
    <property type="entry name" value="Lysozyme-like_dom_sf"/>
</dbReference>
<protein>
    <submittedName>
        <fullName evidence="4">Lytic transglycosylase domain-containing protein</fullName>
    </submittedName>
</protein>
<sequence length="174" mass="18683">MNVFTNLFKEISFMKLLKALEDGLASTGRALSGSKTPDNSTPPASSKSRPFSEIIKEASQAYGIQEEVISAVIKQESSYNPRAVSSCGAQGLMQLMPGTARSLGVRDAFNPEENIMAGTRYLKEKLNEFNGSLPLALAAYNAGSGAVKKHGGIPPYKETQAYVNKIIKSIDHLA</sequence>
<dbReference type="PANTHER" id="PTHR37423:SF2">
    <property type="entry name" value="MEMBRANE-BOUND LYTIC MUREIN TRANSGLYCOSYLASE C"/>
    <property type="match status" value="1"/>
</dbReference>
<dbReference type="CDD" id="cd00254">
    <property type="entry name" value="LT-like"/>
    <property type="match status" value="1"/>
</dbReference>
<evidence type="ECO:0000313" key="4">
    <source>
        <dbReference type="EMBL" id="HBK54396.1"/>
    </source>
</evidence>
<evidence type="ECO:0000256" key="2">
    <source>
        <dbReference type="SAM" id="MobiDB-lite"/>
    </source>
</evidence>
<comment type="caution">
    <text evidence="4">The sequence shown here is derived from an EMBL/GenBank/DDBJ whole genome shotgun (WGS) entry which is preliminary data.</text>
</comment>
<feature type="region of interest" description="Disordered" evidence="2">
    <location>
        <begin position="28"/>
        <end position="50"/>
    </location>
</feature>
<feature type="compositionally biased region" description="Polar residues" evidence="2">
    <location>
        <begin position="33"/>
        <end position="49"/>
    </location>
</feature>
<name>A0A354Z0A8_9FIRM</name>
<dbReference type="Gene3D" id="1.10.530.10">
    <property type="match status" value="1"/>
</dbReference>
<dbReference type="AlphaFoldDB" id="A0A354Z0A8"/>
<dbReference type="GO" id="GO:0000270">
    <property type="term" value="P:peptidoglycan metabolic process"/>
    <property type="evidence" value="ECO:0007669"/>
    <property type="project" value="InterPro"/>
</dbReference>
<accession>A0A354Z0A8</accession>
<dbReference type="EMBL" id="DNZF01000231">
    <property type="protein sequence ID" value="HBK54396.1"/>
    <property type="molecule type" value="Genomic_DNA"/>
</dbReference>
<feature type="domain" description="Transglycosylase SLT" evidence="3">
    <location>
        <begin position="54"/>
        <end position="160"/>
    </location>
</feature>
<organism evidence="4 5">
    <name type="scientific">Syntrophomonas wolfei</name>
    <dbReference type="NCBI Taxonomy" id="863"/>
    <lineage>
        <taxon>Bacteria</taxon>
        <taxon>Bacillati</taxon>
        <taxon>Bacillota</taxon>
        <taxon>Clostridia</taxon>
        <taxon>Eubacteriales</taxon>
        <taxon>Syntrophomonadaceae</taxon>
        <taxon>Syntrophomonas</taxon>
    </lineage>
</organism>
<reference evidence="4 5" key="1">
    <citation type="journal article" date="2018" name="Nat. Biotechnol.">
        <title>A standardized bacterial taxonomy based on genome phylogeny substantially revises the tree of life.</title>
        <authorList>
            <person name="Parks D.H."/>
            <person name="Chuvochina M."/>
            <person name="Waite D.W."/>
            <person name="Rinke C."/>
            <person name="Skarshewski A."/>
            <person name="Chaumeil P.A."/>
            <person name="Hugenholtz P."/>
        </authorList>
    </citation>
    <scope>NUCLEOTIDE SEQUENCE [LARGE SCALE GENOMIC DNA]</scope>
    <source>
        <strain evidence="4">UBA10948</strain>
    </source>
</reference>
<gene>
    <name evidence="4" type="ORF">DDZ44_10710</name>
</gene>
<dbReference type="InterPro" id="IPR008258">
    <property type="entry name" value="Transglycosylase_SLT_dom_1"/>
</dbReference>
<dbReference type="SUPFAM" id="SSF53955">
    <property type="entry name" value="Lysozyme-like"/>
    <property type="match status" value="1"/>
</dbReference>
<dbReference type="RefSeq" id="WP_061214218.1">
    <property type="nucleotide sequence ID" value="NZ_DHSN01000040.1"/>
</dbReference>
<dbReference type="Pfam" id="PF01464">
    <property type="entry name" value="SLT"/>
    <property type="match status" value="1"/>
</dbReference>
<dbReference type="GO" id="GO:0008933">
    <property type="term" value="F:peptidoglycan lytic transglycosylase activity"/>
    <property type="evidence" value="ECO:0007669"/>
    <property type="project" value="InterPro"/>
</dbReference>
<dbReference type="GO" id="GO:0016020">
    <property type="term" value="C:membrane"/>
    <property type="evidence" value="ECO:0007669"/>
    <property type="project" value="InterPro"/>
</dbReference>
<dbReference type="PANTHER" id="PTHR37423">
    <property type="entry name" value="SOLUBLE LYTIC MUREIN TRANSGLYCOSYLASE-RELATED"/>
    <property type="match status" value="1"/>
</dbReference>
<dbReference type="Proteomes" id="UP000263273">
    <property type="component" value="Unassembled WGS sequence"/>
</dbReference>